<dbReference type="AlphaFoldDB" id="A0A430A588"/>
<keyword evidence="1" id="KW-1133">Transmembrane helix</keyword>
<accession>A0A430A588</accession>
<comment type="caution">
    <text evidence="2">The sequence shown here is derived from an EMBL/GenBank/DDBJ whole genome shotgun (WGS) entry which is preliminary data.</text>
</comment>
<proteinExistence type="predicted"/>
<organism evidence="2 3">
    <name type="scientific">Vagococcus fessus</name>
    <dbReference type="NCBI Taxonomy" id="120370"/>
    <lineage>
        <taxon>Bacteria</taxon>
        <taxon>Bacillati</taxon>
        <taxon>Bacillota</taxon>
        <taxon>Bacilli</taxon>
        <taxon>Lactobacillales</taxon>
        <taxon>Enterococcaceae</taxon>
        <taxon>Vagococcus</taxon>
    </lineage>
</organism>
<protein>
    <submittedName>
        <fullName evidence="2">Uncharacterized protein</fullName>
    </submittedName>
</protein>
<keyword evidence="3" id="KW-1185">Reference proteome</keyword>
<dbReference type="EMBL" id="NGJY01000004">
    <property type="protein sequence ID" value="RSU01934.1"/>
    <property type="molecule type" value="Genomic_DNA"/>
</dbReference>
<name>A0A430A588_9ENTE</name>
<keyword evidence="1" id="KW-0812">Transmembrane</keyword>
<evidence type="ECO:0000256" key="1">
    <source>
        <dbReference type="SAM" id="Phobius"/>
    </source>
</evidence>
<evidence type="ECO:0000313" key="2">
    <source>
        <dbReference type="EMBL" id="RSU01934.1"/>
    </source>
</evidence>
<gene>
    <name evidence="2" type="ORF">CBF31_09195</name>
</gene>
<reference evidence="2 3" key="1">
    <citation type="submission" date="2017-05" db="EMBL/GenBank/DDBJ databases">
        <title>Vagococcus spp. assemblies.</title>
        <authorList>
            <person name="Gulvik C.A."/>
        </authorList>
    </citation>
    <scope>NUCLEOTIDE SEQUENCE [LARGE SCALE GENOMIC DNA]</scope>
    <source>
        <strain evidence="2 3">CCUG 41755</strain>
    </source>
</reference>
<keyword evidence="1" id="KW-0472">Membrane</keyword>
<dbReference type="RefSeq" id="WP_126832309.1">
    <property type="nucleotide sequence ID" value="NZ_CBCRYB010000005.1"/>
</dbReference>
<feature type="transmembrane region" description="Helical" evidence="1">
    <location>
        <begin position="7"/>
        <end position="24"/>
    </location>
</feature>
<sequence>MYKYRRLAALLVVLLIGMALYKLSPTFSKVLYGFLSVLWLGGWIENCWERTEVKEAQNCEEVRYYE</sequence>
<evidence type="ECO:0000313" key="3">
    <source>
        <dbReference type="Proteomes" id="UP000287101"/>
    </source>
</evidence>
<dbReference type="Proteomes" id="UP000287101">
    <property type="component" value="Unassembled WGS sequence"/>
</dbReference>